<dbReference type="EMBL" id="CP039345">
    <property type="protein sequence ID" value="QCD79411.1"/>
    <property type="molecule type" value="Genomic_DNA"/>
</dbReference>
<evidence type="ECO:0000313" key="1">
    <source>
        <dbReference type="EMBL" id="QCD79411.1"/>
    </source>
</evidence>
<name>A0A4D6KXV0_VIGUN</name>
<dbReference type="Proteomes" id="UP000501690">
    <property type="component" value="Linkage Group LG1"/>
</dbReference>
<dbReference type="AlphaFoldDB" id="A0A4D6KXV0"/>
<gene>
    <name evidence="1" type="ORF">DEO72_LG1g3051</name>
</gene>
<organism evidence="1 2">
    <name type="scientific">Vigna unguiculata</name>
    <name type="common">Cowpea</name>
    <dbReference type="NCBI Taxonomy" id="3917"/>
    <lineage>
        <taxon>Eukaryota</taxon>
        <taxon>Viridiplantae</taxon>
        <taxon>Streptophyta</taxon>
        <taxon>Embryophyta</taxon>
        <taxon>Tracheophyta</taxon>
        <taxon>Spermatophyta</taxon>
        <taxon>Magnoliopsida</taxon>
        <taxon>eudicotyledons</taxon>
        <taxon>Gunneridae</taxon>
        <taxon>Pentapetalae</taxon>
        <taxon>rosids</taxon>
        <taxon>fabids</taxon>
        <taxon>Fabales</taxon>
        <taxon>Fabaceae</taxon>
        <taxon>Papilionoideae</taxon>
        <taxon>50 kb inversion clade</taxon>
        <taxon>NPAAA clade</taxon>
        <taxon>indigoferoid/millettioid clade</taxon>
        <taxon>Phaseoleae</taxon>
        <taxon>Vigna</taxon>
    </lineage>
</organism>
<proteinExistence type="predicted"/>
<sequence length="281" mass="32320">MNLPAHIITCHTIHEPTRSWHNISRSKHHCQFNKTTYQMQVQQRLRLAQPTRCQAKLLQTAWQYPLPARRQRPPDLTVFSSPPGGAHRAARRLLSADPLTLRLSPGGHQPTARRHTRSLQQLIFGTLTGLVPLEYYHKTPPYNTHSKLPRIIAWRIEQPRQAAHQNQTLSMRFCTFQEPILFPSFPASKLNNIITITFLDSSRFPIHPTIPRTNPNIIATFSREELIAARRLKPNQEHTRITDEPPGGRDQTARRFLGKTQKPNRTVQKIDGKHIISITEA</sequence>
<protein>
    <submittedName>
        <fullName evidence="1">Uncharacterized protein</fullName>
    </submittedName>
</protein>
<evidence type="ECO:0000313" key="2">
    <source>
        <dbReference type="Proteomes" id="UP000501690"/>
    </source>
</evidence>
<accession>A0A4D6KXV0</accession>
<reference evidence="1 2" key="1">
    <citation type="submission" date="2019-04" db="EMBL/GenBank/DDBJ databases">
        <title>An improved genome assembly and genetic linkage map for asparagus bean, Vigna unguiculata ssp. sesquipedialis.</title>
        <authorList>
            <person name="Xia Q."/>
            <person name="Zhang R."/>
            <person name="Dong Y."/>
        </authorList>
    </citation>
    <scope>NUCLEOTIDE SEQUENCE [LARGE SCALE GENOMIC DNA]</scope>
    <source>
        <tissue evidence="1">Leaf</tissue>
    </source>
</reference>
<keyword evidence="2" id="KW-1185">Reference proteome</keyword>